<evidence type="ECO:0000256" key="11">
    <source>
        <dbReference type="ARBA" id="ARBA00044800"/>
    </source>
</evidence>
<keyword evidence="7" id="KW-0969">Cilium</keyword>
<evidence type="ECO:0000313" key="15">
    <source>
        <dbReference type="EMBL" id="PAA74779.1"/>
    </source>
</evidence>
<protein>
    <recommendedName>
        <fullName evidence="11">Dynein regulatory complex protein 12</fullName>
    </recommendedName>
</protein>
<comment type="function">
    <text evidence="1">Component of the nexin-dynein regulatory complex (N-DRC), a key regulator of ciliary/flagellar motility which maintains the alignment and integrity of the distal axoneme and regulates microtubule sliding in motile axonemes.</text>
</comment>
<accession>A0A267E2P1</accession>
<keyword evidence="5" id="KW-0282">Flagellum</keyword>
<evidence type="ECO:0000256" key="7">
    <source>
        <dbReference type="ARBA" id="ARBA00023069"/>
    </source>
</evidence>
<feature type="coiled-coil region" evidence="12">
    <location>
        <begin position="66"/>
        <end position="154"/>
    </location>
</feature>
<dbReference type="PANTHER" id="PTHR28656:SF1">
    <property type="entry name" value="COILED-COIL DOMAIN-CONTAINING PROTEIN 153"/>
    <property type="match status" value="1"/>
</dbReference>
<evidence type="ECO:0000256" key="1">
    <source>
        <dbReference type="ARBA" id="ARBA00003029"/>
    </source>
</evidence>
<proteinExistence type="inferred from homology"/>
<dbReference type="STRING" id="282301.A0A267E2P1"/>
<reference evidence="14 16" key="1">
    <citation type="submission" date="2017-06" db="EMBL/GenBank/DDBJ databases">
        <title>A platform for efficient transgenesis in Macrostomum lignano, a flatworm model organism for stem cell research.</title>
        <authorList>
            <person name="Berezikov E."/>
        </authorList>
    </citation>
    <scope>NUCLEOTIDE SEQUENCE [LARGE SCALE GENOMIC DNA]</scope>
    <source>
        <strain evidence="14">DV1</strain>
        <tissue evidence="14">Whole organism</tissue>
    </source>
</reference>
<evidence type="ECO:0000256" key="2">
    <source>
        <dbReference type="ARBA" id="ARBA00004611"/>
    </source>
</evidence>
<dbReference type="Proteomes" id="UP000215902">
    <property type="component" value="Unassembled WGS sequence"/>
</dbReference>
<organism evidence="14 16">
    <name type="scientific">Macrostomum lignano</name>
    <dbReference type="NCBI Taxonomy" id="282301"/>
    <lineage>
        <taxon>Eukaryota</taxon>
        <taxon>Metazoa</taxon>
        <taxon>Spiralia</taxon>
        <taxon>Lophotrochozoa</taxon>
        <taxon>Platyhelminthes</taxon>
        <taxon>Rhabditophora</taxon>
        <taxon>Macrostomorpha</taxon>
        <taxon>Macrostomida</taxon>
        <taxon>Macrostomidae</taxon>
        <taxon>Macrostomum</taxon>
    </lineage>
</organism>
<dbReference type="PANTHER" id="PTHR28656">
    <property type="entry name" value="COILED-COIL DOMAIN-CONTAINING PROTEIN 153"/>
    <property type="match status" value="1"/>
</dbReference>
<evidence type="ECO:0000256" key="8">
    <source>
        <dbReference type="ARBA" id="ARBA00023212"/>
    </source>
</evidence>
<comment type="caution">
    <text evidence="14">The sequence shown here is derived from an EMBL/GenBank/DDBJ whole genome shotgun (WGS) entry which is preliminary data.</text>
</comment>
<keyword evidence="8" id="KW-0206">Cytoskeleton</keyword>
<evidence type="ECO:0000256" key="13">
    <source>
        <dbReference type="SAM" id="MobiDB-lite"/>
    </source>
</evidence>
<evidence type="ECO:0000256" key="3">
    <source>
        <dbReference type="ARBA" id="ARBA00011248"/>
    </source>
</evidence>
<evidence type="ECO:0000256" key="5">
    <source>
        <dbReference type="ARBA" id="ARBA00022846"/>
    </source>
</evidence>
<feature type="compositionally biased region" description="Basic residues" evidence="13">
    <location>
        <begin position="9"/>
        <end position="20"/>
    </location>
</feature>
<dbReference type="EMBL" id="NIVC01002839">
    <property type="protein sequence ID" value="PAA54922.1"/>
    <property type="molecule type" value="Genomic_DNA"/>
</dbReference>
<dbReference type="InterPro" id="IPR033585">
    <property type="entry name" value="DRC12-like"/>
</dbReference>
<evidence type="ECO:0000256" key="9">
    <source>
        <dbReference type="ARBA" id="ARBA00023273"/>
    </source>
</evidence>
<name>A0A267E2P1_9PLAT</name>
<keyword evidence="16" id="KW-1185">Reference proteome</keyword>
<evidence type="ECO:0000256" key="10">
    <source>
        <dbReference type="ARBA" id="ARBA00044754"/>
    </source>
</evidence>
<keyword evidence="4" id="KW-0963">Cytoplasm</keyword>
<evidence type="ECO:0000256" key="4">
    <source>
        <dbReference type="ARBA" id="ARBA00022490"/>
    </source>
</evidence>
<comment type="subunit">
    <text evidence="3">Component of the nexin-dynein regulatory complex (N-DRC).</text>
</comment>
<evidence type="ECO:0000256" key="12">
    <source>
        <dbReference type="SAM" id="Coils"/>
    </source>
</evidence>
<dbReference type="EMBL" id="NIVC01000924">
    <property type="protein sequence ID" value="PAA74779.1"/>
    <property type="molecule type" value="Genomic_DNA"/>
</dbReference>
<keyword evidence="9" id="KW-0966">Cell projection</keyword>
<sequence>HSGHEMPPKKKGKKGGKKKKDPAVLEMEEKVARGIKENMSLREGIAQRKDLTRKALAAGVEAASTKDGAVRELEEMQEEAADVNAYMSKQYKMMQAQMGLQVNQLERDLHRANEDLAERTAELADLRRELERTVREKDEKISSLELKMQNLHSQYQNMLHSSLDSLIEKLKSEWLGFEEKETGLHQQYKSALLEFGLNTHDI</sequence>
<feature type="non-terminal residue" evidence="14">
    <location>
        <position position="1"/>
    </location>
</feature>
<evidence type="ECO:0000313" key="16">
    <source>
        <dbReference type="Proteomes" id="UP000215902"/>
    </source>
</evidence>
<keyword evidence="6 12" id="KW-0175">Coiled coil</keyword>
<gene>
    <name evidence="14" type="ORF">BOX15_Mlig002595g1</name>
    <name evidence="15" type="ORF">BOX15_Mlig002595g2</name>
</gene>
<dbReference type="OrthoDB" id="10264405at2759"/>
<comment type="subcellular location">
    <subcellularLocation>
        <location evidence="2">Cytoplasm</location>
        <location evidence="2">Cytoskeleton</location>
        <location evidence="2">Flagellum axoneme</location>
    </subcellularLocation>
</comment>
<comment type="similarity">
    <text evidence="10">Belongs to the DRC12 family.</text>
</comment>
<evidence type="ECO:0000256" key="6">
    <source>
        <dbReference type="ARBA" id="ARBA00023054"/>
    </source>
</evidence>
<dbReference type="AlphaFoldDB" id="A0A267E2P1"/>
<feature type="region of interest" description="Disordered" evidence="13">
    <location>
        <begin position="1"/>
        <end position="24"/>
    </location>
</feature>
<evidence type="ECO:0000313" key="14">
    <source>
        <dbReference type="EMBL" id="PAA54922.1"/>
    </source>
</evidence>